<feature type="compositionally biased region" description="Polar residues" evidence="4">
    <location>
        <begin position="327"/>
        <end position="336"/>
    </location>
</feature>
<feature type="compositionally biased region" description="Basic residues" evidence="4">
    <location>
        <begin position="63"/>
        <end position="76"/>
    </location>
</feature>
<protein>
    <recommendedName>
        <fullName evidence="5">Ubiquitin-like protease family profile domain-containing protein</fullName>
    </recommendedName>
</protein>
<feature type="region of interest" description="Disordered" evidence="4">
    <location>
        <begin position="33"/>
        <end position="77"/>
    </location>
</feature>
<evidence type="ECO:0000256" key="4">
    <source>
        <dbReference type="SAM" id="MobiDB-lite"/>
    </source>
</evidence>
<dbReference type="PANTHER" id="PTHR33248">
    <property type="entry name" value="ZINC ION-BINDING PROTEIN"/>
    <property type="match status" value="1"/>
</dbReference>
<accession>A0ABQ7YYV6</accession>
<feature type="coiled-coil region" evidence="3">
    <location>
        <begin position="653"/>
        <end position="680"/>
    </location>
</feature>
<feature type="region of interest" description="Disordered" evidence="4">
    <location>
        <begin position="307"/>
        <end position="336"/>
    </location>
</feature>
<dbReference type="Proteomes" id="UP000824890">
    <property type="component" value="Unassembled WGS sequence"/>
</dbReference>
<feature type="domain" description="Ubiquitin-like protease family profile" evidence="5">
    <location>
        <begin position="461"/>
        <end position="541"/>
    </location>
</feature>
<dbReference type="InterPro" id="IPR003653">
    <property type="entry name" value="Peptidase_C48_C"/>
</dbReference>
<dbReference type="Pfam" id="PF02902">
    <property type="entry name" value="Peptidase_C48"/>
    <property type="match status" value="1"/>
</dbReference>
<keyword evidence="2" id="KW-0378">Hydrolase</keyword>
<organism evidence="6 7">
    <name type="scientific">Brassica napus</name>
    <name type="common">Rape</name>
    <dbReference type="NCBI Taxonomy" id="3708"/>
    <lineage>
        <taxon>Eukaryota</taxon>
        <taxon>Viridiplantae</taxon>
        <taxon>Streptophyta</taxon>
        <taxon>Embryophyta</taxon>
        <taxon>Tracheophyta</taxon>
        <taxon>Spermatophyta</taxon>
        <taxon>Magnoliopsida</taxon>
        <taxon>eudicotyledons</taxon>
        <taxon>Gunneridae</taxon>
        <taxon>Pentapetalae</taxon>
        <taxon>rosids</taxon>
        <taxon>malvids</taxon>
        <taxon>Brassicales</taxon>
        <taxon>Brassicaceae</taxon>
        <taxon>Brassiceae</taxon>
        <taxon>Brassica</taxon>
    </lineage>
</organism>
<keyword evidence="1" id="KW-0645">Protease</keyword>
<evidence type="ECO:0000256" key="2">
    <source>
        <dbReference type="ARBA" id="ARBA00022801"/>
    </source>
</evidence>
<evidence type="ECO:0000313" key="6">
    <source>
        <dbReference type="EMBL" id="KAH0873117.1"/>
    </source>
</evidence>
<evidence type="ECO:0000259" key="5">
    <source>
        <dbReference type="Pfam" id="PF02902"/>
    </source>
</evidence>
<name>A0ABQ7YYV6_BRANA</name>
<evidence type="ECO:0000256" key="3">
    <source>
        <dbReference type="SAM" id="Coils"/>
    </source>
</evidence>
<comment type="caution">
    <text evidence="6">The sequence shown here is derived from an EMBL/GenBank/DDBJ whole genome shotgun (WGS) entry which is preliminary data.</text>
</comment>
<proteinExistence type="predicted"/>
<dbReference type="EMBL" id="JAGKQM010000016">
    <property type="protein sequence ID" value="KAH0873117.1"/>
    <property type="molecule type" value="Genomic_DNA"/>
</dbReference>
<sequence length="708" mass="79984">MDLIEPHLPLYPAPSISDILSVEADPDLTDHRPFNKDLWHGGDTSVPIISPPSDEDEPILERKTRKPKAPCKKVLKSKPASSKRCISSYFHAVSSSRTSNDKILELLSGISDQISNRQKEQKLLRKLLKRKKTPTSLKRSAFHTLRDLSKKGHQSHKGCLAEPTNQKTADFSHQTSLPPMEEYHPFTHSPVVSQYAAQLYGSTSVSKSTGEPVHEQAVETPAVHTSPIHTSPVHDTTDHLVAVHNSPTHNSPINNTPIHEKTPFHPTLTTLPYLRRPSVIYDASDHPNSSEIHHILFHGKEIFDPISPDPPSLSKPKFDSLPLPFTPDTSSNKSSDSLPGFVGHATTINAFSAPTTSNPFSVANSIVPNIQDQQTEDNDIVELSVGSPAREMHIHIPSIEDNFLAKEFHITPSKFDFSNNFLLQLAQPTQWTTTYALSPTRGAKIFFHYSSPYSWNPGNIQRFLQAANYHIAQFCGLEPFQWHRIQDLYINERGGDSGPVTAKFLEMHVHGDPEPNMSSITYREVDEIRKQYALNIYKTIVMPAYYDPPTMSSSPSATSHQGSRKTVYGVQTRCWCEQGLDTWVSETKENPYRRFYRCKIALQWIDEALLDEIRMVDAKRLDLIHDLQRLAENTKVTLESQRSWIVGLDEELRKEINANLLQLTTTIDEATRQMKEEIDAKLNPHISSMIPTNGPIQIWQQLWQSLEL</sequence>
<reference evidence="6 7" key="1">
    <citation type="submission" date="2021-05" db="EMBL/GenBank/DDBJ databases">
        <title>Genome Assembly of Synthetic Allotetraploid Brassica napus Reveals Homoeologous Exchanges between Subgenomes.</title>
        <authorList>
            <person name="Davis J.T."/>
        </authorList>
    </citation>
    <scope>NUCLEOTIDE SEQUENCE [LARGE SCALE GENOMIC DNA]</scope>
    <source>
        <strain evidence="7">cv. Da-Ae</strain>
        <tissue evidence="6">Seedling</tissue>
    </source>
</reference>
<evidence type="ECO:0000256" key="1">
    <source>
        <dbReference type="ARBA" id="ARBA00022670"/>
    </source>
</evidence>
<evidence type="ECO:0000313" key="7">
    <source>
        <dbReference type="Proteomes" id="UP000824890"/>
    </source>
</evidence>
<keyword evidence="7" id="KW-1185">Reference proteome</keyword>
<keyword evidence="3" id="KW-0175">Coiled coil</keyword>
<gene>
    <name evidence="6" type="ORF">HID58_070479</name>
</gene>